<protein>
    <submittedName>
        <fullName evidence="1">Lasso peptide biosynthesis PqqD family chaperone</fullName>
    </submittedName>
</protein>
<dbReference type="NCBIfam" id="NF033530">
    <property type="entry name" value="lasso_PqqD_Strm"/>
    <property type="match status" value="1"/>
</dbReference>
<dbReference type="AlphaFoldDB" id="A0A7T7L363"/>
<dbReference type="Proteomes" id="UP000595636">
    <property type="component" value="Chromosome"/>
</dbReference>
<dbReference type="InterPro" id="IPR041881">
    <property type="entry name" value="PqqD_sf"/>
</dbReference>
<reference evidence="1 2" key="1">
    <citation type="submission" date="2020-12" db="EMBL/GenBank/DDBJ databases">
        <title>A novel species.</title>
        <authorList>
            <person name="Li K."/>
        </authorList>
    </citation>
    <scope>NUCLEOTIDE SEQUENCE [LARGE SCALE GENOMIC DNA]</scope>
    <source>
        <strain evidence="1 2">ZYC-3</strain>
    </source>
</reference>
<proteinExistence type="predicted"/>
<keyword evidence="2" id="KW-1185">Reference proteome</keyword>
<sequence length="87" mass="9411">MSLALRPDVCATDTPDGMVLLDEVTGRYWQLNRTAALVLRSLIDGAEPPDTARALCAAYPRLTAERADADTASITRALTEARLVVPR</sequence>
<evidence type="ECO:0000313" key="1">
    <source>
        <dbReference type="EMBL" id="QQM45653.1"/>
    </source>
</evidence>
<organism evidence="1 2">
    <name type="scientific">Streptomyces liliifuscus</name>
    <dbReference type="NCBI Taxonomy" id="2797636"/>
    <lineage>
        <taxon>Bacteria</taxon>
        <taxon>Bacillati</taxon>
        <taxon>Actinomycetota</taxon>
        <taxon>Actinomycetes</taxon>
        <taxon>Kitasatosporales</taxon>
        <taxon>Streptomycetaceae</taxon>
        <taxon>Streptomyces</taxon>
    </lineage>
</organism>
<dbReference type="Pfam" id="PF05402">
    <property type="entry name" value="PqqD"/>
    <property type="match status" value="1"/>
</dbReference>
<name>A0A7T7L363_9ACTN</name>
<gene>
    <name evidence="1" type="ORF">JEQ17_43730</name>
</gene>
<dbReference type="RefSeq" id="WP_200400458.1">
    <property type="nucleotide sequence ID" value="NZ_CP066831.1"/>
</dbReference>
<dbReference type="InterPro" id="IPR008792">
    <property type="entry name" value="PQQD"/>
</dbReference>
<dbReference type="EMBL" id="CP066831">
    <property type="protein sequence ID" value="QQM45653.1"/>
    <property type="molecule type" value="Genomic_DNA"/>
</dbReference>
<dbReference type="Gene3D" id="1.10.10.1150">
    <property type="entry name" value="Coenzyme PQQ synthesis protein D (PqqD)"/>
    <property type="match status" value="1"/>
</dbReference>
<evidence type="ECO:0000313" key="2">
    <source>
        <dbReference type="Proteomes" id="UP000595636"/>
    </source>
</evidence>
<dbReference type="KEGG" id="slf:JEQ17_43730"/>
<accession>A0A7T7L363</accession>